<evidence type="ECO:0000256" key="2">
    <source>
        <dbReference type="ARBA" id="ARBA00007456"/>
    </source>
</evidence>
<evidence type="ECO:0000313" key="8">
    <source>
        <dbReference type="EMBL" id="OCL11529.1"/>
    </source>
</evidence>
<dbReference type="GO" id="GO:0030145">
    <property type="term" value="F:manganese ion binding"/>
    <property type="evidence" value="ECO:0007669"/>
    <property type="project" value="InterPro"/>
</dbReference>
<evidence type="ECO:0000256" key="4">
    <source>
        <dbReference type="ARBA" id="ARBA00022723"/>
    </source>
</evidence>
<proteinExistence type="inferred from homology"/>
<dbReference type="Pfam" id="PF00190">
    <property type="entry name" value="Cupin_1"/>
    <property type="match status" value="1"/>
</dbReference>
<feature type="domain" description="Cupin type-1" evidence="7">
    <location>
        <begin position="93"/>
        <end position="244"/>
    </location>
</feature>
<comment type="subcellular location">
    <subcellularLocation>
        <location evidence="1">Secreted</location>
    </subcellularLocation>
</comment>
<dbReference type="InterPro" id="IPR006045">
    <property type="entry name" value="Cupin_1"/>
</dbReference>
<keyword evidence="3" id="KW-0964">Secreted</keyword>
<accession>A0A8E2F6V6</accession>
<dbReference type="CDD" id="cd02241">
    <property type="entry name" value="cupin_OxOx"/>
    <property type="match status" value="1"/>
</dbReference>
<evidence type="ECO:0000256" key="1">
    <source>
        <dbReference type="ARBA" id="ARBA00004613"/>
    </source>
</evidence>
<evidence type="ECO:0000256" key="5">
    <source>
        <dbReference type="ARBA" id="ARBA00023211"/>
    </source>
</evidence>
<name>A0A8E2F6V6_9PEZI</name>
<comment type="similarity">
    <text evidence="2">Belongs to the germin family.</text>
</comment>
<feature type="signal peptide" evidence="6">
    <location>
        <begin position="1"/>
        <end position="20"/>
    </location>
</feature>
<dbReference type="EMBL" id="KV749029">
    <property type="protein sequence ID" value="OCL11529.1"/>
    <property type="molecule type" value="Genomic_DNA"/>
</dbReference>
<organism evidence="8 9">
    <name type="scientific">Glonium stellatum</name>
    <dbReference type="NCBI Taxonomy" id="574774"/>
    <lineage>
        <taxon>Eukaryota</taxon>
        <taxon>Fungi</taxon>
        <taxon>Dikarya</taxon>
        <taxon>Ascomycota</taxon>
        <taxon>Pezizomycotina</taxon>
        <taxon>Dothideomycetes</taxon>
        <taxon>Pleosporomycetidae</taxon>
        <taxon>Gloniales</taxon>
        <taxon>Gloniaceae</taxon>
        <taxon>Glonium</taxon>
    </lineage>
</organism>
<dbReference type="GO" id="GO:0005576">
    <property type="term" value="C:extracellular region"/>
    <property type="evidence" value="ECO:0007669"/>
    <property type="project" value="UniProtKB-SubCell"/>
</dbReference>
<reference evidence="8 9" key="1">
    <citation type="journal article" date="2016" name="Nat. Commun.">
        <title>Ectomycorrhizal ecology is imprinted in the genome of the dominant symbiotic fungus Cenococcum geophilum.</title>
        <authorList>
            <consortium name="DOE Joint Genome Institute"/>
            <person name="Peter M."/>
            <person name="Kohler A."/>
            <person name="Ohm R.A."/>
            <person name="Kuo A."/>
            <person name="Krutzmann J."/>
            <person name="Morin E."/>
            <person name="Arend M."/>
            <person name="Barry K.W."/>
            <person name="Binder M."/>
            <person name="Choi C."/>
            <person name="Clum A."/>
            <person name="Copeland A."/>
            <person name="Grisel N."/>
            <person name="Haridas S."/>
            <person name="Kipfer T."/>
            <person name="LaButti K."/>
            <person name="Lindquist E."/>
            <person name="Lipzen A."/>
            <person name="Maire R."/>
            <person name="Meier B."/>
            <person name="Mihaltcheva S."/>
            <person name="Molinier V."/>
            <person name="Murat C."/>
            <person name="Poggeler S."/>
            <person name="Quandt C.A."/>
            <person name="Sperisen C."/>
            <person name="Tritt A."/>
            <person name="Tisserant E."/>
            <person name="Crous P.W."/>
            <person name="Henrissat B."/>
            <person name="Nehls U."/>
            <person name="Egli S."/>
            <person name="Spatafora J.W."/>
            <person name="Grigoriev I.V."/>
            <person name="Martin F.M."/>
        </authorList>
    </citation>
    <scope>NUCLEOTIDE SEQUENCE [LARGE SCALE GENOMIC DNA]</scope>
    <source>
        <strain evidence="8 9">CBS 207.34</strain>
    </source>
</reference>
<dbReference type="OrthoDB" id="1921208at2759"/>
<dbReference type="InterPro" id="IPR001929">
    <property type="entry name" value="Germin"/>
</dbReference>
<dbReference type="InterPro" id="IPR014710">
    <property type="entry name" value="RmlC-like_jellyroll"/>
</dbReference>
<dbReference type="AlphaFoldDB" id="A0A8E2F6V6"/>
<gene>
    <name evidence="8" type="ORF">AOQ84DRAFT_335742</name>
</gene>
<dbReference type="PANTHER" id="PTHR31238">
    <property type="entry name" value="GERMIN-LIKE PROTEIN SUBFAMILY 3 MEMBER 3"/>
    <property type="match status" value="1"/>
</dbReference>
<keyword evidence="9" id="KW-1185">Reference proteome</keyword>
<feature type="chain" id="PRO_5034567182" evidence="6">
    <location>
        <begin position="21"/>
        <end position="274"/>
    </location>
</feature>
<dbReference type="InterPro" id="IPR011051">
    <property type="entry name" value="RmlC_Cupin_sf"/>
</dbReference>
<sequence length="274" mass="28595">MSSIITKVFVAALAFGVVHALPNPIQPSQSISSVAVPSNTSTVAPPTATPVDNTALIIELETAPTAIKRFQKLLTAAGQKLLSVAELQKIVVFDFNGATPSPGAKGGAVKAATIENFPILTDLGISTTLGFLGPCGMNSPHIHPRATEFLTVVEGEVDFGYILENGLVQAPNPSEITGHLNKFQGTVFPMGSIHYQVNPTCSPSTFVATLNSDDPGTSQIAQNFLGLNSGVVNATLGFPQTLNGEDLETFRNMIPANIALGIESCLAKCGIPKK</sequence>
<evidence type="ECO:0000256" key="3">
    <source>
        <dbReference type="ARBA" id="ARBA00022525"/>
    </source>
</evidence>
<dbReference type="PRINTS" id="PR00325">
    <property type="entry name" value="GERMIN"/>
</dbReference>
<protein>
    <submittedName>
        <fullName evidence="8">RmlC-like cupin</fullName>
    </submittedName>
</protein>
<dbReference type="Gene3D" id="2.60.120.10">
    <property type="entry name" value="Jelly Rolls"/>
    <property type="match status" value="1"/>
</dbReference>
<keyword evidence="4" id="KW-0479">Metal-binding</keyword>
<evidence type="ECO:0000313" key="9">
    <source>
        <dbReference type="Proteomes" id="UP000250140"/>
    </source>
</evidence>
<dbReference type="Proteomes" id="UP000250140">
    <property type="component" value="Unassembled WGS sequence"/>
</dbReference>
<evidence type="ECO:0000259" key="7">
    <source>
        <dbReference type="SMART" id="SM00835"/>
    </source>
</evidence>
<dbReference type="SUPFAM" id="SSF51182">
    <property type="entry name" value="RmlC-like cupins"/>
    <property type="match status" value="1"/>
</dbReference>
<keyword evidence="6" id="KW-0732">Signal</keyword>
<dbReference type="SMART" id="SM00835">
    <property type="entry name" value="Cupin_1"/>
    <property type="match status" value="1"/>
</dbReference>
<evidence type="ECO:0000256" key="6">
    <source>
        <dbReference type="SAM" id="SignalP"/>
    </source>
</evidence>
<keyword evidence="5" id="KW-0464">Manganese</keyword>